<sequence length="65" mass="7304">MKNLITVRVQLDDGTIVERCQEIERIGNRQFLAYETLAAGQAVTTQVVEMLIANHPLQIRPPEAT</sequence>
<dbReference type="EMBL" id="OQ709222">
    <property type="protein sequence ID" value="WGH21966.1"/>
    <property type="molecule type" value="Genomic_DNA"/>
</dbReference>
<proteinExistence type="predicted"/>
<keyword evidence="2" id="KW-1185">Reference proteome</keyword>
<evidence type="ECO:0000313" key="2">
    <source>
        <dbReference type="Proteomes" id="UP001242841"/>
    </source>
</evidence>
<gene>
    <name evidence="1" type="primary">85</name>
    <name evidence="1" type="ORF">SEA_TROGGLEHUMPER_85</name>
</gene>
<evidence type="ECO:0000313" key="1">
    <source>
        <dbReference type="EMBL" id="WGH21966.1"/>
    </source>
</evidence>
<dbReference type="Proteomes" id="UP001242841">
    <property type="component" value="Segment"/>
</dbReference>
<organism evidence="1 2">
    <name type="scientific">Rhodococcus phage Trogglehumper</name>
    <dbReference type="NCBI Taxonomy" id="3038381"/>
    <lineage>
        <taxon>Viruses</taxon>
        <taxon>Duplodnaviria</taxon>
        <taxon>Heunggongvirae</taxon>
        <taxon>Uroviricota</taxon>
        <taxon>Caudoviricetes</taxon>
        <taxon>Caudoviricetes incertae sedis</taxon>
        <taxon>Trogglehumpervirus</taxon>
        <taxon>Trogglehumpervirus trogglehumper</taxon>
    </lineage>
</organism>
<reference evidence="1" key="1">
    <citation type="submission" date="2023-03" db="EMBL/GenBank/DDBJ databases">
        <authorList>
            <person name="Aguilar E."/>
            <person name="Antigua R."/>
            <person name="Antonino C."/>
            <person name="Bisram R."/>
            <person name="Chen J."/>
            <person name="Davilmar B."/>
            <person name="Del R.K."/>
            <person name="Germosen J."/>
            <person name="Hernandez J."/>
            <person name="Kelloggs L."/>
            <person name="Lema C."/>
            <person name="Li J."/>
            <person name="Melendez A."/>
            <person name="Mohammed I."/>
            <person name="Ryan A."/>
            <person name="Singh S."/>
            <person name="Tariq H."/>
            <person name="Golebiewska U.P."/>
            <person name="Russell D.A."/>
            <person name="Jacobs-Sera D."/>
            <person name="Hatfull G.F."/>
        </authorList>
    </citation>
    <scope>NUCLEOTIDE SEQUENCE</scope>
</reference>
<protein>
    <submittedName>
        <fullName evidence="1">Uncharacterized protein</fullName>
    </submittedName>
</protein>
<accession>A0AAF0GN40</accession>
<name>A0AAF0GN40_9CAUD</name>